<evidence type="ECO:0000313" key="2">
    <source>
        <dbReference type="Proteomes" id="UP001235547"/>
    </source>
</evidence>
<reference evidence="1 2" key="1">
    <citation type="submission" date="2023-03" db="EMBL/GenBank/DDBJ databases">
        <authorList>
            <person name="Kaur S."/>
            <person name="Espinosa-Saiz D."/>
            <person name="Velazquez E."/>
            <person name="Menendez E."/>
            <person name="diCenzo G.C."/>
        </authorList>
    </citation>
    <scope>NUCLEOTIDE SEQUENCE [LARGE SCALE GENOMIC DNA]</scope>
    <source>
        <strain evidence="1 2">LMG 27395</strain>
        <plasmid evidence="1 2">unnamed</plasmid>
    </source>
</reference>
<organism evidence="1 2">
    <name type="scientific">Sinorhizobium numidicum</name>
    <dbReference type="NCBI Taxonomy" id="680248"/>
    <lineage>
        <taxon>Bacteria</taxon>
        <taxon>Pseudomonadati</taxon>
        <taxon>Pseudomonadota</taxon>
        <taxon>Alphaproteobacteria</taxon>
        <taxon>Hyphomicrobiales</taxon>
        <taxon>Rhizobiaceae</taxon>
        <taxon>Sinorhizobium/Ensifer group</taxon>
        <taxon>Sinorhizobium</taxon>
    </lineage>
</organism>
<protein>
    <submittedName>
        <fullName evidence="1">Nitrogen fixation protein NifQ</fullName>
    </submittedName>
</protein>
<dbReference type="InterPro" id="IPR006975">
    <property type="entry name" value="NifQ"/>
</dbReference>
<dbReference type="Pfam" id="PF04891">
    <property type="entry name" value="NifQ"/>
    <property type="match status" value="1"/>
</dbReference>
<accession>A0ABY8D3T4</accession>
<dbReference type="Proteomes" id="UP001235547">
    <property type="component" value="Plasmid unnamed"/>
</dbReference>
<name>A0ABY8D3T4_9HYPH</name>
<geneLocation type="plasmid" evidence="1 2">
    <name>unnamed</name>
</geneLocation>
<dbReference type="RefSeq" id="WP_280736446.1">
    <property type="nucleotide sequence ID" value="NZ_CP120369.1"/>
</dbReference>
<sequence>MSSLAQIRTLSERMTLGVRKADRPGWRRLLQSLGLGPWPPTDLEMDFDQYVLACVLSRALEEIDASEATVTEATGLSRAELRDMLAHSFPATVIHAFALEEVSDPESGVEEELLRCLLLAHARPDDPASGRFAKIIARRSLRQDHLWLELGLWDRAELSRLLATHFPTLAAGNTNNMRWKKYLYRKLCEAEGLSLCTASSCRECKAFEDCFGPEESERLRMYTANLG</sequence>
<dbReference type="EMBL" id="CP120372">
    <property type="protein sequence ID" value="WEX85529.1"/>
    <property type="molecule type" value="Genomic_DNA"/>
</dbReference>
<evidence type="ECO:0000313" key="1">
    <source>
        <dbReference type="EMBL" id="WEX85529.1"/>
    </source>
</evidence>
<keyword evidence="1" id="KW-0614">Plasmid</keyword>
<proteinExistence type="predicted"/>
<keyword evidence="2" id="KW-1185">Reference proteome</keyword>
<gene>
    <name evidence="1" type="ORF">PYH38_005932</name>
</gene>